<dbReference type="STRING" id="1122133.SAMN02745157_1324"/>
<dbReference type="AlphaFoldDB" id="A0A1M4XSB0"/>
<protein>
    <submittedName>
        <fullName evidence="4">EF-hand domain pair</fullName>
    </submittedName>
</protein>
<evidence type="ECO:0000313" key="4">
    <source>
        <dbReference type="EMBL" id="SHE96163.1"/>
    </source>
</evidence>
<name>A0A1M4XSB0_9HYPH</name>
<feature type="signal peptide" evidence="2">
    <location>
        <begin position="1"/>
        <end position="22"/>
    </location>
</feature>
<sequence>MKTIFLAAVFAAAPILALPAMAASDAAPAATTTPAPAPAASPRATMMFWFLDRNNDGVIDAAEITAYRTARFNALDTNGDGKLTKAEAIAGLEGPRGPHHPGKGHGDKGPNGDKGARADKGPDGDNARKARFAERQEKRQERMLERMGFTGDVTEITLTTFLAQPMPMFTRADTDKNGSITKAEFLAAAGKMGRHGHGDAPAPMPGDAPAGAPGDEPGPAPN</sequence>
<dbReference type="RefSeq" id="WP_073051891.1">
    <property type="nucleotide sequence ID" value="NZ_FQUP01000001.1"/>
</dbReference>
<dbReference type="PROSITE" id="PS00018">
    <property type="entry name" value="EF_HAND_1"/>
    <property type="match status" value="1"/>
</dbReference>
<feature type="compositionally biased region" description="Low complexity" evidence="1">
    <location>
        <begin position="199"/>
        <end position="215"/>
    </location>
</feature>
<dbReference type="SUPFAM" id="SSF47473">
    <property type="entry name" value="EF-hand"/>
    <property type="match status" value="1"/>
</dbReference>
<feature type="region of interest" description="Disordered" evidence="1">
    <location>
        <begin position="92"/>
        <end position="128"/>
    </location>
</feature>
<accession>A0A1M4XSB0</accession>
<keyword evidence="2" id="KW-0732">Signal</keyword>
<evidence type="ECO:0000313" key="5">
    <source>
        <dbReference type="Proteomes" id="UP000184485"/>
    </source>
</evidence>
<proteinExistence type="predicted"/>
<evidence type="ECO:0000259" key="3">
    <source>
        <dbReference type="PROSITE" id="PS50222"/>
    </source>
</evidence>
<dbReference type="InterPro" id="IPR002048">
    <property type="entry name" value="EF_hand_dom"/>
</dbReference>
<feature type="chain" id="PRO_5012363957" evidence="2">
    <location>
        <begin position="23"/>
        <end position="222"/>
    </location>
</feature>
<dbReference type="Proteomes" id="UP000184485">
    <property type="component" value="Unassembled WGS sequence"/>
</dbReference>
<reference evidence="4 5" key="1">
    <citation type="submission" date="2016-11" db="EMBL/GenBank/DDBJ databases">
        <authorList>
            <person name="Jaros S."/>
            <person name="Januszkiewicz K."/>
            <person name="Wedrychowicz H."/>
        </authorList>
    </citation>
    <scope>NUCLEOTIDE SEQUENCE [LARGE SCALE GENOMIC DNA]</scope>
    <source>
        <strain evidence="4 5">DSM 19436</strain>
    </source>
</reference>
<dbReference type="SMART" id="SM00054">
    <property type="entry name" value="EFh"/>
    <property type="match status" value="3"/>
</dbReference>
<feature type="region of interest" description="Disordered" evidence="1">
    <location>
        <begin position="192"/>
        <end position="222"/>
    </location>
</feature>
<dbReference type="GO" id="GO:0005509">
    <property type="term" value="F:calcium ion binding"/>
    <property type="evidence" value="ECO:0007669"/>
    <property type="project" value="InterPro"/>
</dbReference>
<dbReference type="Pfam" id="PF13833">
    <property type="entry name" value="EF-hand_8"/>
    <property type="match status" value="1"/>
</dbReference>
<dbReference type="PROSITE" id="PS50222">
    <property type="entry name" value="EF_HAND_2"/>
    <property type="match status" value="1"/>
</dbReference>
<feature type="compositionally biased region" description="Basic and acidic residues" evidence="1">
    <location>
        <begin position="104"/>
        <end position="128"/>
    </location>
</feature>
<organism evidence="4 5">
    <name type="scientific">Kaistia soli DSM 19436</name>
    <dbReference type="NCBI Taxonomy" id="1122133"/>
    <lineage>
        <taxon>Bacteria</taxon>
        <taxon>Pseudomonadati</taxon>
        <taxon>Pseudomonadota</taxon>
        <taxon>Alphaproteobacteria</taxon>
        <taxon>Hyphomicrobiales</taxon>
        <taxon>Kaistiaceae</taxon>
        <taxon>Kaistia</taxon>
    </lineage>
</organism>
<dbReference type="OrthoDB" id="8404005at2"/>
<evidence type="ECO:0000256" key="1">
    <source>
        <dbReference type="SAM" id="MobiDB-lite"/>
    </source>
</evidence>
<feature type="domain" description="EF-hand" evidence="3">
    <location>
        <begin position="168"/>
        <end position="195"/>
    </location>
</feature>
<dbReference type="Gene3D" id="1.10.238.10">
    <property type="entry name" value="EF-hand"/>
    <property type="match status" value="1"/>
</dbReference>
<keyword evidence="5" id="KW-1185">Reference proteome</keyword>
<dbReference type="InterPro" id="IPR011992">
    <property type="entry name" value="EF-hand-dom_pair"/>
</dbReference>
<evidence type="ECO:0000256" key="2">
    <source>
        <dbReference type="SAM" id="SignalP"/>
    </source>
</evidence>
<dbReference type="InterPro" id="IPR018247">
    <property type="entry name" value="EF_Hand_1_Ca_BS"/>
</dbReference>
<dbReference type="EMBL" id="FQUP01000001">
    <property type="protein sequence ID" value="SHE96163.1"/>
    <property type="molecule type" value="Genomic_DNA"/>
</dbReference>
<gene>
    <name evidence="4" type="ORF">SAMN02745157_1324</name>
</gene>
<dbReference type="Pfam" id="PF13202">
    <property type="entry name" value="EF-hand_5"/>
    <property type="match status" value="2"/>
</dbReference>